<dbReference type="AlphaFoldDB" id="A0A822VMJ0"/>
<proteinExistence type="predicted"/>
<organism evidence="1 2">
    <name type="scientific">Streptococcus suis</name>
    <dbReference type="NCBI Taxonomy" id="1307"/>
    <lineage>
        <taxon>Bacteria</taxon>
        <taxon>Bacillati</taxon>
        <taxon>Bacillota</taxon>
        <taxon>Bacilli</taxon>
        <taxon>Lactobacillales</taxon>
        <taxon>Streptococcaceae</taxon>
        <taxon>Streptococcus</taxon>
    </lineage>
</organism>
<comment type="caution">
    <text evidence="1">The sequence shown here is derived from an EMBL/GenBank/DDBJ whole genome shotgun (WGS) entry which is preliminary data.</text>
</comment>
<dbReference type="Pfam" id="PF20505">
    <property type="entry name" value="DUF6731"/>
    <property type="match status" value="1"/>
</dbReference>
<dbReference type="EMBL" id="FIFJ01000012">
    <property type="protein sequence ID" value="CYU02841.1"/>
    <property type="molecule type" value="Genomic_DNA"/>
</dbReference>
<reference evidence="1 2" key="1">
    <citation type="submission" date="2016-02" db="EMBL/GenBank/DDBJ databases">
        <authorList>
            <consortium name="Pathogen Informatics"/>
        </authorList>
    </citation>
    <scope>NUCLEOTIDE SEQUENCE [LARGE SCALE GENOMIC DNA]</scope>
    <source>
        <strain evidence="1 2">LOLA-SS005</strain>
    </source>
</reference>
<dbReference type="Proteomes" id="UP000075041">
    <property type="component" value="Unassembled WGS sequence"/>
</dbReference>
<dbReference type="InterPro" id="IPR046618">
    <property type="entry name" value="DUF6731"/>
</dbReference>
<accession>A0A822VMJ0</accession>
<evidence type="ECO:0000313" key="2">
    <source>
        <dbReference type="Proteomes" id="UP000075041"/>
    </source>
</evidence>
<gene>
    <name evidence="1" type="ORF">ERS132356_01153</name>
</gene>
<protein>
    <submittedName>
        <fullName evidence="1">Uncharacterized protein</fullName>
    </submittedName>
</protein>
<dbReference type="RefSeq" id="WP_023368999.1">
    <property type="nucleotide sequence ID" value="NZ_CECR01000013.1"/>
</dbReference>
<evidence type="ECO:0000313" key="1">
    <source>
        <dbReference type="EMBL" id="CYU02841.1"/>
    </source>
</evidence>
<name>A0A822VMJ0_STRSU</name>
<sequence>MSEVSTEKTFKCEYFDIFEYVNGSPVPFDLEKWINCINIENYAGNAVKYLDDYVRIEDIDYSNHNKLWFFRFLRIRDKDVPLLCKKEAEAEELLLSDDEYVAEPMVCLYDPENFILMVQKNSHSVSAVGIEKYFHETFKDSKVRLNRKIDSVAFDKVANAQQVVKIRLRMSEVDVLQRLDMLSMLKSKLGRAIDSMGDIGIPYYDITLSTGRYKSKELNESEKKDLLEDILLLNDNLKDHVERADFTVRNEGISEFISLFGNVIQDEITVVQDRKTPINYNVVKDKMRVAYENRKLEFKT</sequence>